<dbReference type="PANTHER" id="PTHR10815">
    <property type="entry name" value="METHYLATED-DNA--PROTEIN-CYSTEINE METHYLTRANSFERASE"/>
    <property type="match status" value="1"/>
</dbReference>
<dbReference type="CDD" id="cd06445">
    <property type="entry name" value="ATase"/>
    <property type="match status" value="1"/>
</dbReference>
<evidence type="ECO:0000256" key="2">
    <source>
        <dbReference type="ARBA" id="ARBA00008711"/>
    </source>
</evidence>
<accession>E6X047</accession>
<dbReference type="EC" id="2.1.1.63" evidence="3"/>
<dbReference type="NCBIfam" id="TIGR00589">
    <property type="entry name" value="ogt"/>
    <property type="match status" value="1"/>
</dbReference>
<evidence type="ECO:0000256" key="3">
    <source>
        <dbReference type="ARBA" id="ARBA00011918"/>
    </source>
</evidence>
<feature type="domain" description="Methylated-DNA-[protein]-cysteine S-methyltransferase DNA binding" evidence="9">
    <location>
        <begin position="10"/>
        <end position="92"/>
    </location>
</feature>
<dbReference type="GO" id="GO:0006281">
    <property type="term" value="P:DNA repair"/>
    <property type="evidence" value="ECO:0007669"/>
    <property type="project" value="UniProtKB-KW"/>
</dbReference>
<sequence>MKKIEEYGTPFQREVWEALRWIPQGFVTTYGAIAQYLGRPRAVRAVGTAVGRNPYAPEVPCHRVVRADGKVGNYSGGEGVATKIALLEKEGVEIREGRVVDFAKRLYRFDDQQVTRSEGS</sequence>
<proteinExistence type="inferred from homology"/>
<dbReference type="GO" id="GO:0003908">
    <property type="term" value="F:methylated-DNA-[protein]-cysteine S-methyltransferase activity"/>
    <property type="evidence" value="ECO:0007669"/>
    <property type="project" value="UniProtKB-EC"/>
</dbReference>
<dbReference type="KEGG" id="nsa:Nitsa_1522"/>
<reference evidence="10 11" key="1">
    <citation type="journal article" date="2011" name="Stand. Genomic Sci.">
        <title>Complete genome sequence of Nitratifractor salsuginis type strain (E9I37-1).</title>
        <authorList>
            <person name="Anderson I."/>
            <person name="Sikorski J."/>
            <person name="Zeytun A."/>
            <person name="Nolan M."/>
            <person name="Lapidus A."/>
            <person name="Lucas S."/>
            <person name="Hammon N."/>
            <person name="Deshpande S."/>
            <person name="Cheng J.F."/>
            <person name="Tapia R."/>
            <person name="Han C."/>
            <person name="Goodwin L."/>
            <person name="Pitluck S."/>
            <person name="Liolios K."/>
            <person name="Pagani I."/>
            <person name="Ivanova N."/>
            <person name="Huntemann M."/>
            <person name="Mavromatis K."/>
            <person name="Ovchinikova G."/>
            <person name="Pati A."/>
            <person name="Chen A."/>
            <person name="Palaniappan K."/>
            <person name="Land M."/>
            <person name="Hauser L."/>
            <person name="Brambilla E.M."/>
            <person name="Ngatchou-Djao O.D."/>
            <person name="Rohde M."/>
            <person name="Tindall B.J."/>
            <person name="Goker M."/>
            <person name="Detter J.C."/>
            <person name="Woyke T."/>
            <person name="Bristow J."/>
            <person name="Eisen J.A."/>
            <person name="Markowitz V."/>
            <person name="Hugenholtz P."/>
            <person name="Klenk H.P."/>
            <person name="Kyrpides N.C."/>
        </authorList>
    </citation>
    <scope>NUCLEOTIDE SEQUENCE [LARGE SCALE GENOMIC DNA]</scope>
    <source>
        <strain evidence="11">DSM 16511 / JCM 12458 / E9I37-1</strain>
    </source>
</reference>
<evidence type="ECO:0000313" key="10">
    <source>
        <dbReference type="EMBL" id="ADV46770.1"/>
    </source>
</evidence>
<dbReference type="InterPro" id="IPR036388">
    <property type="entry name" value="WH-like_DNA-bd_sf"/>
</dbReference>
<evidence type="ECO:0000256" key="7">
    <source>
        <dbReference type="ARBA" id="ARBA00023204"/>
    </source>
</evidence>
<dbReference type="FunFam" id="1.10.10.10:FF:000214">
    <property type="entry name" value="Methylated-DNA--protein-cysteine methyltransferase"/>
    <property type="match status" value="1"/>
</dbReference>
<dbReference type="Gene3D" id="1.10.10.10">
    <property type="entry name" value="Winged helix-like DNA-binding domain superfamily/Winged helix DNA-binding domain"/>
    <property type="match status" value="1"/>
</dbReference>
<keyword evidence="5" id="KW-0808">Transferase</keyword>
<dbReference type="InterPro" id="IPR001497">
    <property type="entry name" value="MethylDNA_cys_MeTrfase_AS"/>
</dbReference>
<dbReference type="InterPro" id="IPR036217">
    <property type="entry name" value="MethylDNA_cys_MeTrfase_DNAb"/>
</dbReference>
<comment type="catalytic activity">
    <reaction evidence="1">
        <text>a 4-O-methyl-thymidine in DNA + L-cysteinyl-[protein] = a thymidine in DNA + S-methyl-L-cysteinyl-[protein]</text>
        <dbReference type="Rhea" id="RHEA:53428"/>
        <dbReference type="Rhea" id="RHEA-COMP:10131"/>
        <dbReference type="Rhea" id="RHEA-COMP:10132"/>
        <dbReference type="Rhea" id="RHEA-COMP:13555"/>
        <dbReference type="Rhea" id="RHEA-COMP:13556"/>
        <dbReference type="ChEBI" id="CHEBI:29950"/>
        <dbReference type="ChEBI" id="CHEBI:82612"/>
        <dbReference type="ChEBI" id="CHEBI:137386"/>
        <dbReference type="ChEBI" id="CHEBI:137387"/>
        <dbReference type="EC" id="2.1.1.63"/>
    </reaction>
</comment>
<protein>
    <recommendedName>
        <fullName evidence="3">methylated-DNA--[protein]-cysteine S-methyltransferase</fullName>
        <ecNumber evidence="3">2.1.1.63</ecNumber>
    </recommendedName>
</protein>
<dbReference type="STRING" id="749222.Nitsa_1522"/>
<keyword evidence="4" id="KW-0489">Methyltransferase</keyword>
<dbReference type="PANTHER" id="PTHR10815:SF13">
    <property type="entry name" value="METHYLATED-DNA--PROTEIN-CYSTEINE METHYLTRANSFERASE"/>
    <property type="match status" value="1"/>
</dbReference>
<evidence type="ECO:0000256" key="4">
    <source>
        <dbReference type="ARBA" id="ARBA00022603"/>
    </source>
</evidence>
<comment type="similarity">
    <text evidence="2">Belongs to the MGMT family.</text>
</comment>
<dbReference type="eggNOG" id="COG0350">
    <property type="taxonomic scope" value="Bacteria"/>
</dbReference>
<keyword evidence="6" id="KW-0227">DNA damage</keyword>
<dbReference type="SUPFAM" id="SSF46767">
    <property type="entry name" value="Methylated DNA-protein cysteine methyltransferase, C-terminal domain"/>
    <property type="match status" value="1"/>
</dbReference>
<keyword evidence="7" id="KW-0234">DNA repair</keyword>
<evidence type="ECO:0000259" key="9">
    <source>
        <dbReference type="Pfam" id="PF01035"/>
    </source>
</evidence>
<dbReference type="Pfam" id="PF01035">
    <property type="entry name" value="DNA_binding_1"/>
    <property type="match status" value="1"/>
</dbReference>
<dbReference type="Proteomes" id="UP000008633">
    <property type="component" value="Chromosome"/>
</dbReference>
<reference evidence="11" key="2">
    <citation type="submission" date="2011-01" db="EMBL/GenBank/DDBJ databases">
        <title>The complete genome of Nitratifractor salsuginis DSM 16511.</title>
        <authorList>
            <consortium name="US DOE Joint Genome Institute (JGI-PGF)"/>
            <person name="Lucas S."/>
            <person name="Copeland A."/>
            <person name="Lapidus A."/>
            <person name="Bruce D."/>
            <person name="Goodwin L."/>
            <person name="Pitluck S."/>
            <person name="Kyrpides N."/>
            <person name="Mavromatis K."/>
            <person name="Ivanova N."/>
            <person name="Mikhailova N."/>
            <person name="Zeytun A."/>
            <person name="Detter J.C."/>
            <person name="Tapia R."/>
            <person name="Han C."/>
            <person name="Land M."/>
            <person name="Hauser L."/>
            <person name="Markowitz V."/>
            <person name="Cheng J.-F."/>
            <person name="Hugenholtz P."/>
            <person name="Woyke T."/>
            <person name="Wu D."/>
            <person name="Tindall B."/>
            <person name="Schuetze A."/>
            <person name="Brambilla E."/>
            <person name="Klenk H.-P."/>
            <person name="Eisen J.A."/>
        </authorList>
    </citation>
    <scope>NUCLEOTIDE SEQUENCE [LARGE SCALE GENOMIC DNA]</scope>
    <source>
        <strain evidence="11">DSM 16511 / JCM 12458 / E9I37-1</strain>
    </source>
</reference>
<evidence type="ECO:0000256" key="1">
    <source>
        <dbReference type="ARBA" id="ARBA00001286"/>
    </source>
</evidence>
<keyword evidence="11" id="KW-1185">Reference proteome</keyword>
<dbReference type="AlphaFoldDB" id="E6X047"/>
<comment type="catalytic activity">
    <reaction evidence="8">
        <text>a 6-O-methyl-2'-deoxyguanosine in DNA + L-cysteinyl-[protein] = S-methyl-L-cysteinyl-[protein] + a 2'-deoxyguanosine in DNA</text>
        <dbReference type="Rhea" id="RHEA:24000"/>
        <dbReference type="Rhea" id="RHEA-COMP:10131"/>
        <dbReference type="Rhea" id="RHEA-COMP:10132"/>
        <dbReference type="Rhea" id="RHEA-COMP:11367"/>
        <dbReference type="Rhea" id="RHEA-COMP:11368"/>
        <dbReference type="ChEBI" id="CHEBI:29950"/>
        <dbReference type="ChEBI" id="CHEBI:82612"/>
        <dbReference type="ChEBI" id="CHEBI:85445"/>
        <dbReference type="ChEBI" id="CHEBI:85448"/>
        <dbReference type="EC" id="2.1.1.63"/>
    </reaction>
</comment>
<evidence type="ECO:0000256" key="5">
    <source>
        <dbReference type="ARBA" id="ARBA00022679"/>
    </source>
</evidence>
<organism evidence="10 11">
    <name type="scientific">Nitratifractor salsuginis (strain DSM 16511 / JCM 12458 / E9I37-1)</name>
    <dbReference type="NCBI Taxonomy" id="749222"/>
    <lineage>
        <taxon>Bacteria</taxon>
        <taxon>Pseudomonadati</taxon>
        <taxon>Campylobacterota</taxon>
        <taxon>Epsilonproteobacteria</taxon>
        <taxon>Campylobacterales</taxon>
        <taxon>Sulfurovaceae</taxon>
        <taxon>Nitratifractor</taxon>
    </lineage>
</organism>
<evidence type="ECO:0000256" key="6">
    <source>
        <dbReference type="ARBA" id="ARBA00022763"/>
    </source>
</evidence>
<dbReference type="GO" id="GO:0032259">
    <property type="term" value="P:methylation"/>
    <property type="evidence" value="ECO:0007669"/>
    <property type="project" value="UniProtKB-KW"/>
</dbReference>
<dbReference type="PROSITE" id="PS00374">
    <property type="entry name" value="MGMT"/>
    <property type="match status" value="1"/>
</dbReference>
<evidence type="ECO:0000256" key="8">
    <source>
        <dbReference type="ARBA" id="ARBA00049348"/>
    </source>
</evidence>
<dbReference type="InterPro" id="IPR014048">
    <property type="entry name" value="MethylDNA_cys_MeTrfase_DNA-bd"/>
</dbReference>
<evidence type="ECO:0000313" key="11">
    <source>
        <dbReference type="Proteomes" id="UP000008633"/>
    </source>
</evidence>
<dbReference type="RefSeq" id="WP_013554459.1">
    <property type="nucleotide sequence ID" value="NC_014935.1"/>
</dbReference>
<dbReference type="EMBL" id="CP002452">
    <property type="protein sequence ID" value="ADV46770.1"/>
    <property type="molecule type" value="Genomic_DNA"/>
</dbReference>
<name>E6X047_NITSE</name>
<gene>
    <name evidence="10" type="ordered locus">Nitsa_1522</name>
</gene>
<dbReference type="HOGENOM" id="CLU_000445_52_5_7"/>